<evidence type="ECO:0000256" key="3">
    <source>
        <dbReference type="ARBA" id="ARBA00022475"/>
    </source>
</evidence>
<evidence type="ECO:0000256" key="7">
    <source>
        <dbReference type="ARBA" id="ARBA00023310"/>
    </source>
</evidence>
<evidence type="ECO:0000256" key="5">
    <source>
        <dbReference type="ARBA" id="ARBA00023065"/>
    </source>
</evidence>
<keyword evidence="3" id="KW-1003">Cell membrane</keyword>
<name>A0A7C4NM27_9CREN</name>
<protein>
    <submittedName>
        <fullName evidence="10">Uncharacterized protein</fullName>
    </submittedName>
</protein>
<evidence type="ECO:0000256" key="1">
    <source>
        <dbReference type="ARBA" id="ARBA00005901"/>
    </source>
</evidence>
<sequence length="198" mass="22618">MASELRRVILSKAEEEAKKIISIAEEEAKKIIEEANKLKQQEISREKEKITKGVNYETRIAEARLRARMLVAEAKNEVLKLLEKYVWNYLNDIDFVQREQSLLNLTKEAIKAILEDLGGASKRVVIHVSKKDLDIAKKVSEALSKELHLDIDVKEIDISGGVIVSSSDGNMVVDNSYENRLKRFIEVFLSEFRNEVFG</sequence>
<reference evidence="10" key="1">
    <citation type="journal article" date="2020" name="mSystems">
        <title>Genome- and Community-Level Interaction Insights into Carbon Utilization and Element Cycling Functions of Hydrothermarchaeota in Hydrothermal Sediment.</title>
        <authorList>
            <person name="Zhou Z."/>
            <person name="Liu Y."/>
            <person name="Xu W."/>
            <person name="Pan J."/>
            <person name="Luo Z.H."/>
            <person name="Li M."/>
        </authorList>
    </citation>
    <scope>NUCLEOTIDE SEQUENCE [LARGE SCALE GENOMIC DNA]</scope>
    <source>
        <strain evidence="10">SpSt-637</strain>
        <strain evidence="9">SpSt-667</strain>
    </source>
</reference>
<dbReference type="EMBL" id="DTCK01000042">
    <property type="protein sequence ID" value="HGQ36610.1"/>
    <property type="molecule type" value="Genomic_DNA"/>
</dbReference>
<keyword evidence="7" id="KW-0066">ATP synthesis</keyword>
<evidence type="ECO:0000313" key="10">
    <source>
        <dbReference type="EMBL" id="HGQ65129.1"/>
    </source>
</evidence>
<evidence type="ECO:0000256" key="6">
    <source>
        <dbReference type="ARBA" id="ARBA00023136"/>
    </source>
</evidence>
<dbReference type="Gene3D" id="3.30.2320.30">
    <property type="entry name" value="ATP synthase, E subunit, C-terminal"/>
    <property type="match status" value="1"/>
</dbReference>
<dbReference type="GO" id="GO:0033178">
    <property type="term" value="C:proton-transporting two-sector ATPase complex, catalytic domain"/>
    <property type="evidence" value="ECO:0007669"/>
    <property type="project" value="InterPro"/>
</dbReference>
<dbReference type="SUPFAM" id="SSF160527">
    <property type="entry name" value="V-type ATPase subunit E-like"/>
    <property type="match status" value="1"/>
</dbReference>
<feature type="coiled-coil region" evidence="8">
    <location>
        <begin position="10"/>
        <end position="49"/>
    </location>
</feature>
<comment type="caution">
    <text evidence="10">The sequence shown here is derived from an EMBL/GenBank/DDBJ whole genome shotgun (WGS) entry which is preliminary data.</text>
</comment>
<keyword evidence="4" id="KW-0375">Hydrogen ion transport</keyword>
<evidence type="ECO:0000256" key="8">
    <source>
        <dbReference type="SAM" id="Coils"/>
    </source>
</evidence>
<dbReference type="Pfam" id="PF01991">
    <property type="entry name" value="vATP-synt_E"/>
    <property type="match status" value="1"/>
</dbReference>
<dbReference type="GO" id="GO:0046961">
    <property type="term" value="F:proton-transporting ATPase activity, rotational mechanism"/>
    <property type="evidence" value="ECO:0007669"/>
    <property type="project" value="InterPro"/>
</dbReference>
<evidence type="ECO:0000256" key="2">
    <source>
        <dbReference type="ARBA" id="ARBA00022448"/>
    </source>
</evidence>
<organism evidence="10">
    <name type="scientific">Ignisphaera aggregans</name>
    <dbReference type="NCBI Taxonomy" id="334771"/>
    <lineage>
        <taxon>Archaea</taxon>
        <taxon>Thermoproteota</taxon>
        <taxon>Thermoprotei</taxon>
        <taxon>Desulfurococcales</taxon>
        <taxon>Desulfurococcaceae</taxon>
        <taxon>Ignisphaera</taxon>
    </lineage>
</organism>
<keyword evidence="8" id="KW-0175">Coiled coil</keyword>
<dbReference type="InterPro" id="IPR002842">
    <property type="entry name" value="ATPase_V1_Esu"/>
</dbReference>
<dbReference type="GO" id="GO:0006754">
    <property type="term" value="P:ATP biosynthetic process"/>
    <property type="evidence" value="ECO:0007669"/>
    <property type="project" value="UniProtKB-KW"/>
</dbReference>
<comment type="similarity">
    <text evidence="1">Belongs to the V-ATPase E subunit family.</text>
</comment>
<evidence type="ECO:0000256" key="4">
    <source>
        <dbReference type="ARBA" id="ARBA00022781"/>
    </source>
</evidence>
<proteinExistence type="inferred from homology"/>
<dbReference type="AlphaFoldDB" id="A0A7C4NM27"/>
<accession>A0A7C4NM27</accession>
<dbReference type="InterPro" id="IPR038495">
    <property type="entry name" value="ATPase_E_C"/>
</dbReference>
<keyword evidence="2" id="KW-0813">Transport</keyword>
<keyword evidence="5" id="KW-0406">Ion transport</keyword>
<gene>
    <name evidence="10" type="ORF">ENU08_07790</name>
    <name evidence="9" type="ORF">ENU41_08075</name>
</gene>
<keyword evidence="6" id="KW-0472">Membrane</keyword>
<evidence type="ECO:0000313" key="9">
    <source>
        <dbReference type="EMBL" id="HGQ36610.1"/>
    </source>
</evidence>
<dbReference type="EMBL" id="DTBD01000070">
    <property type="protein sequence ID" value="HGQ65129.1"/>
    <property type="molecule type" value="Genomic_DNA"/>
</dbReference>